<feature type="compositionally biased region" description="Polar residues" evidence="1">
    <location>
        <begin position="205"/>
        <end position="225"/>
    </location>
</feature>
<evidence type="ECO:0008006" key="4">
    <source>
        <dbReference type="Google" id="ProtNLM"/>
    </source>
</evidence>
<name>A0A151WX03_9HYME</name>
<keyword evidence="3" id="KW-1185">Reference proteome</keyword>
<dbReference type="AlphaFoldDB" id="A0A151WX03"/>
<evidence type="ECO:0000313" key="3">
    <source>
        <dbReference type="Proteomes" id="UP000075809"/>
    </source>
</evidence>
<protein>
    <recommendedName>
        <fullName evidence="4">CCHC-type domain-containing protein</fullName>
    </recommendedName>
</protein>
<reference evidence="2 3" key="1">
    <citation type="submission" date="2015-09" db="EMBL/GenBank/DDBJ databases">
        <title>Trachymyrmex zeteki WGS genome.</title>
        <authorList>
            <person name="Nygaard S."/>
            <person name="Hu H."/>
            <person name="Boomsma J."/>
            <person name="Zhang G."/>
        </authorList>
    </citation>
    <scope>NUCLEOTIDE SEQUENCE [LARGE SCALE GENOMIC DNA]</scope>
    <source>
        <strain evidence="2">Tzet28-1</strain>
        <tissue evidence="2">Whole body</tissue>
    </source>
</reference>
<gene>
    <name evidence="2" type="ORF">ALC60_08600</name>
</gene>
<proteinExistence type="predicted"/>
<accession>A0A151WX03</accession>
<organism evidence="2 3">
    <name type="scientific">Mycetomoellerius zeteki</name>
    <dbReference type="NCBI Taxonomy" id="64791"/>
    <lineage>
        <taxon>Eukaryota</taxon>
        <taxon>Metazoa</taxon>
        <taxon>Ecdysozoa</taxon>
        <taxon>Arthropoda</taxon>
        <taxon>Hexapoda</taxon>
        <taxon>Insecta</taxon>
        <taxon>Pterygota</taxon>
        <taxon>Neoptera</taxon>
        <taxon>Endopterygota</taxon>
        <taxon>Hymenoptera</taxon>
        <taxon>Apocrita</taxon>
        <taxon>Aculeata</taxon>
        <taxon>Formicoidea</taxon>
        <taxon>Formicidae</taxon>
        <taxon>Myrmicinae</taxon>
        <taxon>Mycetomoellerius</taxon>
    </lineage>
</organism>
<feature type="region of interest" description="Disordered" evidence="1">
    <location>
        <begin position="205"/>
        <end position="249"/>
    </location>
</feature>
<evidence type="ECO:0000256" key="1">
    <source>
        <dbReference type="SAM" id="MobiDB-lite"/>
    </source>
</evidence>
<dbReference type="Proteomes" id="UP000075809">
    <property type="component" value="Unassembled WGS sequence"/>
</dbReference>
<dbReference type="EMBL" id="KQ982687">
    <property type="protein sequence ID" value="KYQ52287.1"/>
    <property type="molecule type" value="Genomic_DNA"/>
</dbReference>
<evidence type="ECO:0000313" key="2">
    <source>
        <dbReference type="EMBL" id="KYQ52287.1"/>
    </source>
</evidence>
<sequence>MSSDTHGGRNYNSRSISFSLHAPTLVYNPQDPVKATACIMNPKSPKNESDMMLKSLFDEAGMANNVSSNSNGQVASALNSQNYSASKASQSSSMDVDEIINTRKRPSPDRDAENASDVFLFKTRHEVHPFIPKPGICFACYRIGHIAKQNNTRMDLRNFPYLRRKSNFNSSESQSFDSPNSFNILDSDEYGGSYISYADITKTSSPLDPGSHSSGTNKSRPSPLSATPLGKTPPRRNTGHQHPNNTGYDRRAHQNALFGYQGGNGYFSANGLAYPSVPPPQHDFHNTNPPLNTNFITELMNLISELVYCFQNRDFTSIMNIILSFIRNLGFPSNMHDSPNNPRFPPSLQFPL</sequence>